<gene>
    <name evidence="1" type="ORF">LCGC14_1657510</name>
</gene>
<sequence>MEKKKLTWEELGPIYTKYPKGYPRNNVEGIVTKGAFGGSCGAMMLSFFGNSIASEERAKEMLLYYIVRGINGGERMITFSHNNNKVGAILFDAARKLAEEYDGITFLQSEWITNYNSGNQIAVGILTTTFGMVTRDCLGSLIDFRN</sequence>
<evidence type="ECO:0000313" key="1">
    <source>
        <dbReference type="EMBL" id="KKM19259.1"/>
    </source>
</evidence>
<reference evidence="1" key="1">
    <citation type="journal article" date="2015" name="Nature">
        <title>Complex archaea that bridge the gap between prokaryotes and eukaryotes.</title>
        <authorList>
            <person name="Spang A."/>
            <person name="Saw J.H."/>
            <person name="Jorgensen S.L."/>
            <person name="Zaremba-Niedzwiedzka K."/>
            <person name="Martijn J."/>
            <person name="Lind A.E."/>
            <person name="van Eijk R."/>
            <person name="Schleper C."/>
            <person name="Guy L."/>
            <person name="Ettema T.J."/>
        </authorList>
    </citation>
    <scope>NUCLEOTIDE SEQUENCE</scope>
</reference>
<accession>A0A0F9IHG3</accession>
<dbReference type="AlphaFoldDB" id="A0A0F9IHG3"/>
<proteinExistence type="predicted"/>
<dbReference type="EMBL" id="LAZR01014033">
    <property type="protein sequence ID" value="KKM19259.1"/>
    <property type="molecule type" value="Genomic_DNA"/>
</dbReference>
<protein>
    <submittedName>
        <fullName evidence="1">Uncharacterized protein</fullName>
    </submittedName>
</protein>
<organism evidence="1">
    <name type="scientific">marine sediment metagenome</name>
    <dbReference type="NCBI Taxonomy" id="412755"/>
    <lineage>
        <taxon>unclassified sequences</taxon>
        <taxon>metagenomes</taxon>
        <taxon>ecological metagenomes</taxon>
    </lineage>
</organism>
<name>A0A0F9IHG3_9ZZZZ</name>
<comment type="caution">
    <text evidence="1">The sequence shown here is derived from an EMBL/GenBank/DDBJ whole genome shotgun (WGS) entry which is preliminary data.</text>
</comment>